<feature type="domain" description="DUF4296" evidence="2">
    <location>
        <begin position="23"/>
        <end position="108"/>
    </location>
</feature>
<dbReference type="STRING" id="652787.SAMN05216490_1635"/>
<keyword evidence="1" id="KW-0732">Signal</keyword>
<protein>
    <recommendedName>
        <fullName evidence="2">DUF4296 domain-containing protein</fullName>
    </recommendedName>
</protein>
<dbReference type="Proteomes" id="UP000199679">
    <property type="component" value="Chromosome I"/>
</dbReference>
<gene>
    <name evidence="3" type="ORF">SAMN05216490_1635</name>
</gene>
<dbReference type="RefSeq" id="WP_091371126.1">
    <property type="nucleotide sequence ID" value="NZ_LT629740.1"/>
</dbReference>
<keyword evidence="4" id="KW-1185">Reference proteome</keyword>
<name>A0A1H1UBL8_MUCMA</name>
<organism evidence="3 4">
    <name type="scientific">Mucilaginibacter mallensis</name>
    <dbReference type="NCBI Taxonomy" id="652787"/>
    <lineage>
        <taxon>Bacteria</taxon>
        <taxon>Pseudomonadati</taxon>
        <taxon>Bacteroidota</taxon>
        <taxon>Sphingobacteriia</taxon>
        <taxon>Sphingobacteriales</taxon>
        <taxon>Sphingobacteriaceae</taxon>
        <taxon>Mucilaginibacter</taxon>
    </lineage>
</organism>
<accession>A0A1H1UBL8</accession>
<feature type="chain" id="PRO_5009262082" description="DUF4296 domain-containing protein" evidence="1">
    <location>
        <begin position="20"/>
        <end position="181"/>
    </location>
</feature>
<reference evidence="3 4" key="1">
    <citation type="submission" date="2016-10" db="EMBL/GenBank/DDBJ databases">
        <authorList>
            <person name="de Groot N.N."/>
        </authorList>
    </citation>
    <scope>NUCLEOTIDE SEQUENCE [LARGE SCALE GENOMIC DNA]</scope>
    <source>
        <strain evidence="3 4">MP1X4</strain>
    </source>
</reference>
<evidence type="ECO:0000256" key="1">
    <source>
        <dbReference type="SAM" id="SignalP"/>
    </source>
</evidence>
<evidence type="ECO:0000313" key="3">
    <source>
        <dbReference type="EMBL" id="SDS69885.1"/>
    </source>
</evidence>
<proteinExistence type="predicted"/>
<dbReference type="InterPro" id="IPR025381">
    <property type="entry name" value="DUF4296"/>
</dbReference>
<dbReference type="OrthoDB" id="678784at2"/>
<dbReference type="EMBL" id="LT629740">
    <property type="protein sequence ID" value="SDS69885.1"/>
    <property type="molecule type" value="Genomic_DNA"/>
</dbReference>
<dbReference type="PROSITE" id="PS51257">
    <property type="entry name" value="PROKAR_LIPOPROTEIN"/>
    <property type="match status" value="1"/>
</dbReference>
<dbReference type="AlphaFoldDB" id="A0A1H1UBL8"/>
<sequence length="181" mass="20269">MRKYITLFFLVLLFLSACSNGTPDGIIDKDNMIALLTDVHIVDGTLITVSQTPDTLYKYGRGKYQAVFAKHHTDSAQFRKSFIYYASNKPVELADMYDKVLENLRVKTDSITKLSIKQNTVNSKKTLVPGTPGAGAMPAMQAPVTPVQHNNVNPRARFEKMQAHRDSLIRKQRNKNASPAK</sequence>
<evidence type="ECO:0000313" key="4">
    <source>
        <dbReference type="Proteomes" id="UP000199679"/>
    </source>
</evidence>
<dbReference type="Pfam" id="PF14129">
    <property type="entry name" value="DUF4296"/>
    <property type="match status" value="1"/>
</dbReference>
<feature type="signal peptide" evidence="1">
    <location>
        <begin position="1"/>
        <end position="19"/>
    </location>
</feature>
<evidence type="ECO:0000259" key="2">
    <source>
        <dbReference type="Pfam" id="PF14129"/>
    </source>
</evidence>